<dbReference type="InterPro" id="IPR055754">
    <property type="entry name" value="DUF7330"/>
</dbReference>
<feature type="compositionally biased region" description="Basic and acidic residues" evidence="1">
    <location>
        <begin position="8"/>
        <end position="21"/>
    </location>
</feature>
<keyword evidence="4" id="KW-1185">Reference proteome</keyword>
<organism evidence="3 4">
    <name type="scientific">Daedalea quercina L-15889</name>
    <dbReference type="NCBI Taxonomy" id="1314783"/>
    <lineage>
        <taxon>Eukaryota</taxon>
        <taxon>Fungi</taxon>
        <taxon>Dikarya</taxon>
        <taxon>Basidiomycota</taxon>
        <taxon>Agaricomycotina</taxon>
        <taxon>Agaricomycetes</taxon>
        <taxon>Polyporales</taxon>
        <taxon>Fomitopsis</taxon>
    </lineage>
</organism>
<accession>A0A165NSR6</accession>
<protein>
    <recommendedName>
        <fullName evidence="2">DUF7330 domain-containing protein</fullName>
    </recommendedName>
</protein>
<dbReference type="AlphaFoldDB" id="A0A165NSR6"/>
<feature type="domain" description="DUF7330" evidence="2">
    <location>
        <begin position="140"/>
        <end position="288"/>
    </location>
</feature>
<evidence type="ECO:0000313" key="3">
    <source>
        <dbReference type="EMBL" id="KZT67327.1"/>
    </source>
</evidence>
<dbReference type="EMBL" id="KV429077">
    <property type="protein sequence ID" value="KZT67327.1"/>
    <property type="molecule type" value="Genomic_DNA"/>
</dbReference>
<evidence type="ECO:0000256" key="1">
    <source>
        <dbReference type="SAM" id="MobiDB-lite"/>
    </source>
</evidence>
<gene>
    <name evidence="3" type="ORF">DAEQUDRAFT_729180</name>
</gene>
<reference evidence="3 4" key="1">
    <citation type="journal article" date="2016" name="Mol. Biol. Evol.">
        <title>Comparative Genomics of Early-Diverging Mushroom-Forming Fungi Provides Insights into the Origins of Lignocellulose Decay Capabilities.</title>
        <authorList>
            <person name="Nagy L.G."/>
            <person name="Riley R."/>
            <person name="Tritt A."/>
            <person name="Adam C."/>
            <person name="Daum C."/>
            <person name="Floudas D."/>
            <person name="Sun H."/>
            <person name="Yadav J.S."/>
            <person name="Pangilinan J."/>
            <person name="Larsson K.H."/>
            <person name="Matsuura K."/>
            <person name="Barry K."/>
            <person name="Labutti K."/>
            <person name="Kuo R."/>
            <person name="Ohm R.A."/>
            <person name="Bhattacharya S.S."/>
            <person name="Shirouzu T."/>
            <person name="Yoshinaga Y."/>
            <person name="Martin F.M."/>
            <person name="Grigoriev I.V."/>
            <person name="Hibbett D.S."/>
        </authorList>
    </citation>
    <scope>NUCLEOTIDE SEQUENCE [LARGE SCALE GENOMIC DNA]</scope>
    <source>
        <strain evidence="3 4">L-15889</strain>
    </source>
</reference>
<evidence type="ECO:0000259" key="2">
    <source>
        <dbReference type="Pfam" id="PF24016"/>
    </source>
</evidence>
<feature type="region of interest" description="Disordered" evidence="1">
    <location>
        <begin position="112"/>
        <end position="135"/>
    </location>
</feature>
<sequence length="376" mass="40350">MIITDSAPESKKQDVHHLHIENDEEPPPYDGPSLGFSTAGTPQPEPIQVPASVPIFQPTQQQCVNGLSLFSRHDAISGTYLVDPRLPSAAINCGNRGRSVEKAHAKNVRKAFGSVPGQDSSSSSDSGGWSRRSSRMPEVNAAFRTRHGPIKVNIGIINSALSAASTDGQRKACGRVMLSSRHGRINVHLIKIETGRCVDLDVSTRHGNITVFLPPTFNGSIAFRTRRGPSGISFLPAFASRARVLRGTDREMLVNLSSTPTADTSKQTAGQAGDDYCVIGTRHGKIAIGIYGVDTEADVVRSGGLAAQFEALMETGARQLETWLTVGAKALENSLQARRFAADNVRQTRARVISDPLLARLQGAPRTSISDNKARV</sequence>
<dbReference type="OrthoDB" id="2593559at2759"/>
<feature type="compositionally biased region" description="Low complexity" evidence="1">
    <location>
        <begin position="119"/>
        <end position="131"/>
    </location>
</feature>
<proteinExistence type="predicted"/>
<dbReference type="Pfam" id="PF24016">
    <property type="entry name" value="DUF7330"/>
    <property type="match status" value="1"/>
</dbReference>
<dbReference type="Proteomes" id="UP000076727">
    <property type="component" value="Unassembled WGS sequence"/>
</dbReference>
<evidence type="ECO:0000313" key="4">
    <source>
        <dbReference type="Proteomes" id="UP000076727"/>
    </source>
</evidence>
<feature type="region of interest" description="Disordered" evidence="1">
    <location>
        <begin position="1"/>
        <end position="43"/>
    </location>
</feature>
<name>A0A165NSR6_9APHY</name>